<reference evidence="3" key="3">
    <citation type="submission" date="2022-06" db="UniProtKB">
        <authorList>
            <consortium name="EnsemblPlants"/>
        </authorList>
    </citation>
    <scope>IDENTIFICATION</scope>
</reference>
<keyword evidence="2" id="KW-0539">Nucleus</keyword>
<dbReference type="GO" id="GO:0006272">
    <property type="term" value="P:leading strand elongation"/>
    <property type="evidence" value="ECO:0007669"/>
    <property type="project" value="TreeGrafter"/>
</dbReference>
<evidence type="ECO:0000256" key="2">
    <source>
        <dbReference type="ARBA" id="ARBA00023242"/>
    </source>
</evidence>
<protein>
    <submittedName>
        <fullName evidence="3">Uncharacterized protein</fullName>
    </submittedName>
</protein>
<dbReference type="Gene3D" id="1.10.20.10">
    <property type="entry name" value="Histone, subunit A"/>
    <property type="match status" value="1"/>
</dbReference>
<sequence>HEFDLICMANDECKEGKVHMINAEDVFKALYEIEFPEFVEPLRTAL</sequence>
<evidence type="ECO:0000313" key="4">
    <source>
        <dbReference type="Proteomes" id="UP000015106"/>
    </source>
</evidence>
<dbReference type="PANTHER" id="PTHR46172:SF1">
    <property type="entry name" value="DNA POLYMERASE EPSILON SUBUNIT 3"/>
    <property type="match status" value="1"/>
</dbReference>
<dbReference type="GO" id="GO:0046982">
    <property type="term" value="F:protein heterodimerization activity"/>
    <property type="evidence" value="ECO:0007669"/>
    <property type="project" value="InterPro"/>
</dbReference>
<dbReference type="InterPro" id="IPR051377">
    <property type="entry name" value="DNA_Pol-Epsilon_Subunit"/>
</dbReference>
<dbReference type="EnsemblPlants" id="TuG1812G0500000792.01.T01">
    <property type="protein sequence ID" value="TuG1812G0500000792.01.T01.cds298067"/>
    <property type="gene ID" value="TuG1812G0500000792.01"/>
</dbReference>
<dbReference type="Gramene" id="TuG1812G0100003553.01.T01">
    <property type="protein sequence ID" value="TuG1812G0100003553.01.T01.cds438242"/>
    <property type="gene ID" value="TuG1812G0100003553.01"/>
</dbReference>
<reference evidence="4" key="1">
    <citation type="journal article" date="2013" name="Nature">
        <title>Draft genome of the wheat A-genome progenitor Triticum urartu.</title>
        <authorList>
            <person name="Ling H.Q."/>
            <person name="Zhao S."/>
            <person name="Liu D."/>
            <person name="Wang J."/>
            <person name="Sun H."/>
            <person name="Zhang C."/>
            <person name="Fan H."/>
            <person name="Li D."/>
            <person name="Dong L."/>
            <person name="Tao Y."/>
            <person name="Gao C."/>
            <person name="Wu H."/>
            <person name="Li Y."/>
            <person name="Cui Y."/>
            <person name="Guo X."/>
            <person name="Zheng S."/>
            <person name="Wang B."/>
            <person name="Yu K."/>
            <person name="Liang Q."/>
            <person name="Yang W."/>
            <person name="Lou X."/>
            <person name="Chen J."/>
            <person name="Feng M."/>
            <person name="Jian J."/>
            <person name="Zhang X."/>
            <person name="Luo G."/>
            <person name="Jiang Y."/>
            <person name="Liu J."/>
            <person name="Wang Z."/>
            <person name="Sha Y."/>
            <person name="Zhang B."/>
            <person name="Wu H."/>
            <person name="Tang D."/>
            <person name="Shen Q."/>
            <person name="Xue P."/>
            <person name="Zou S."/>
            <person name="Wang X."/>
            <person name="Liu X."/>
            <person name="Wang F."/>
            <person name="Yang Y."/>
            <person name="An X."/>
            <person name="Dong Z."/>
            <person name="Zhang K."/>
            <person name="Zhang X."/>
            <person name="Luo M.C."/>
            <person name="Dvorak J."/>
            <person name="Tong Y."/>
            <person name="Wang J."/>
            <person name="Yang H."/>
            <person name="Li Z."/>
            <person name="Wang D."/>
            <person name="Zhang A."/>
            <person name="Wang J."/>
        </authorList>
    </citation>
    <scope>NUCLEOTIDE SEQUENCE</scope>
    <source>
        <strain evidence="4">cv. G1812</strain>
    </source>
</reference>
<organism evidence="3 4">
    <name type="scientific">Triticum urartu</name>
    <name type="common">Red wild einkorn</name>
    <name type="synonym">Crithodium urartu</name>
    <dbReference type="NCBI Taxonomy" id="4572"/>
    <lineage>
        <taxon>Eukaryota</taxon>
        <taxon>Viridiplantae</taxon>
        <taxon>Streptophyta</taxon>
        <taxon>Embryophyta</taxon>
        <taxon>Tracheophyta</taxon>
        <taxon>Spermatophyta</taxon>
        <taxon>Magnoliopsida</taxon>
        <taxon>Liliopsida</taxon>
        <taxon>Poales</taxon>
        <taxon>Poaceae</taxon>
        <taxon>BOP clade</taxon>
        <taxon>Pooideae</taxon>
        <taxon>Triticodae</taxon>
        <taxon>Triticeae</taxon>
        <taxon>Triticinae</taxon>
        <taxon>Triticum</taxon>
    </lineage>
</organism>
<dbReference type="AlphaFoldDB" id="A0A8R7UDS2"/>
<dbReference type="Gramene" id="TuG1812G0500000792.01.T01">
    <property type="protein sequence ID" value="TuG1812G0500000792.01.T01.cds298067"/>
    <property type="gene ID" value="TuG1812G0500000792.01"/>
</dbReference>
<dbReference type="InterPro" id="IPR009072">
    <property type="entry name" value="Histone-fold"/>
</dbReference>
<dbReference type="Proteomes" id="UP000015106">
    <property type="component" value="Chromosome 5"/>
</dbReference>
<dbReference type="GO" id="GO:0006974">
    <property type="term" value="P:DNA damage response"/>
    <property type="evidence" value="ECO:0007669"/>
    <property type="project" value="TreeGrafter"/>
</dbReference>
<dbReference type="GO" id="GO:0008623">
    <property type="term" value="C:CHRAC"/>
    <property type="evidence" value="ECO:0007669"/>
    <property type="project" value="TreeGrafter"/>
</dbReference>
<reference evidence="3" key="2">
    <citation type="submission" date="2018-03" db="EMBL/GenBank/DDBJ databases">
        <title>The Triticum urartu genome reveals the dynamic nature of wheat genome evolution.</title>
        <authorList>
            <person name="Ling H."/>
            <person name="Ma B."/>
            <person name="Shi X."/>
            <person name="Liu H."/>
            <person name="Dong L."/>
            <person name="Sun H."/>
            <person name="Cao Y."/>
            <person name="Gao Q."/>
            <person name="Zheng S."/>
            <person name="Li Y."/>
            <person name="Yu Y."/>
            <person name="Du H."/>
            <person name="Qi M."/>
            <person name="Li Y."/>
            <person name="Yu H."/>
            <person name="Cui Y."/>
            <person name="Wang N."/>
            <person name="Chen C."/>
            <person name="Wu H."/>
            <person name="Zhao Y."/>
            <person name="Zhang J."/>
            <person name="Li Y."/>
            <person name="Zhou W."/>
            <person name="Zhang B."/>
            <person name="Hu W."/>
            <person name="Eijk M."/>
            <person name="Tang J."/>
            <person name="Witsenboer H."/>
            <person name="Zhao S."/>
            <person name="Li Z."/>
            <person name="Zhang A."/>
            <person name="Wang D."/>
            <person name="Liang C."/>
        </authorList>
    </citation>
    <scope>NUCLEOTIDE SEQUENCE [LARGE SCALE GENOMIC DNA]</scope>
    <source>
        <strain evidence="3">cv. G1812</strain>
    </source>
</reference>
<name>A0A8R7UDS2_TRIUA</name>
<proteinExistence type="predicted"/>
<accession>A0A8R7UDS2</accession>
<comment type="subcellular location">
    <subcellularLocation>
        <location evidence="1">Nucleus</location>
    </subcellularLocation>
</comment>
<dbReference type="Proteomes" id="UP000015106">
    <property type="component" value="Chromosome 1"/>
</dbReference>
<dbReference type="GO" id="GO:0031490">
    <property type="term" value="F:chromatin DNA binding"/>
    <property type="evidence" value="ECO:0007669"/>
    <property type="project" value="TreeGrafter"/>
</dbReference>
<keyword evidence="4" id="KW-1185">Reference proteome</keyword>
<evidence type="ECO:0000256" key="1">
    <source>
        <dbReference type="ARBA" id="ARBA00004123"/>
    </source>
</evidence>
<dbReference type="PANTHER" id="PTHR46172">
    <property type="entry name" value="DNA POLYMERASE EPSILON SUBUNIT 3"/>
    <property type="match status" value="1"/>
</dbReference>
<dbReference type="GO" id="GO:0008622">
    <property type="term" value="C:epsilon DNA polymerase complex"/>
    <property type="evidence" value="ECO:0007669"/>
    <property type="project" value="TreeGrafter"/>
</dbReference>
<dbReference type="EnsemblPlants" id="TuG1812G0100003553.01.T01">
    <property type="protein sequence ID" value="TuG1812G0100003553.01.T01.cds438242"/>
    <property type="gene ID" value="TuG1812G0100003553.01"/>
</dbReference>
<dbReference type="GO" id="GO:0031507">
    <property type="term" value="P:heterochromatin formation"/>
    <property type="evidence" value="ECO:0007669"/>
    <property type="project" value="TreeGrafter"/>
</dbReference>
<dbReference type="SUPFAM" id="SSF47113">
    <property type="entry name" value="Histone-fold"/>
    <property type="match status" value="1"/>
</dbReference>
<evidence type="ECO:0000313" key="3">
    <source>
        <dbReference type="EnsemblPlants" id="TuG1812G0500000792.01.T01.cds298067"/>
    </source>
</evidence>